<protein>
    <submittedName>
        <fullName evidence="4">Uncharacterized protein</fullName>
    </submittedName>
</protein>
<sequence length="1013" mass="108311">MPLRYALLAVAAFFLSGMKGCNRRRRHRHSPTPVAPKHQPATTTPKPVTTTPDSDSEDIADLMLTETGTTPEPETENIAETVKPTATDSELNNTLGDRDASGDLLSGEKDEAPLNDTISGELGDGVDADQESDSSNLESATESPKDEVEDFVEALAATEEPTATTGAEPEADTIAEALAADTDLDSGNAPERVTGPVEPEADSAAEAVTTTLEPEAENVAEPLPTGATNSGRTEPSGDVDLPLDSKSAREEADEVSPSEESTDEAAADDVDASLASHKSESSSGLEASSTKEGSGKATVRLQTLEGDAKACEASYDSDDGTQNFWILIKRKYLIKARRLWIKAQCEDGTREESVTVPKLAAKATDDMNCEQFFELIGITRDSGIEDFRTFCESKGTGDGVGVKLSSPEEEGGSGEAPVSPQTSKGYAKECEASYDSDDGKRNFWIIIKRKYLLKAQRLWIKAQCEDQTKEESITIPMLADKAADDMSCEQFFELIGITRDSGMEDFREVCENKGTSSFNLAGAGPSLPSKPRTGGPFALTGVKRHLLCMLLVSPIGRSFFSSLSHSLVAMKFFSRQTVFATGSLAALIGLQGCGSKEKTVESAVADLASEAAAYDNFSVDNLFRGSGGRYQICSVNGTSSENPDAIESVFKLRVERMLGSGESQWKAILRGFCGASGQLEKRLGANYTSKLQGEMNCQGVWGVFHITRQSSLDAVISVCDDVLGGQDQQGTGVAANSTEPQEVTAAPSGESASDEKPATARRSMLKSSLLRLLATFLALLGIATLQGCGSKSEASASETNTPSGNIRASQNLVCLRKDYLSPPHPGKTTHRQVCTARYNDTVTLKEYNLKLERRKEGSEKWTAKLSGRCGDRENLEADLTGDKLGKVQGEKHCVAVWEALGVTTRVIVARKHVPPVEALCQAVFGMSGGNTYWCPHAYICSGTLWCGKVDNYRPLLDIAAYINLIFCILVVFIGSIEIQGCGSKESSTRGAARTNSTDTTAVAETAVQAYKQT</sequence>
<keyword evidence="2" id="KW-0472">Membrane</keyword>
<feature type="non-terminal residue" evidence="4">
    <location>
        <position position="1013"/>
    </location>
</feature>
<reference evidence="4 5" key="1">
    <citation type="submission" date="2020-04" db="EMBL/GenBank/DDBJ databases">
        <title>Perkinsus olseni comparative genomics.</title>
        <authorList>
            <person name="Bogema D.R."/>
        </authorList>
    </citation>
    <scope>NUCLEOTIDE SEQUENCE [LARGE SCALE GENOMIC DNA]</scope>
    <source>
        <strain evidence="4 5">ATCC PRA-207</strain>
    </source>
</reference>
<keyword evidence="5" id="KW-1185">Reference proteome</keyword>
<feature type="compositionally biased region" description="Basic and acidic residues" evidence="1">
    <location>
        <begin position="96"/>
        <end position="112"/>
    </location>
</feature>
<dbReference type="EMBL" id="JABANO010027775">
    <property type="protein sequence ID" value="KAF4716296.1"/>
    <property type="molecule type" value="Genomic_DNA"/>
</dbReference>
<feature type="compositionally biased region" description="Polar residues" evidence="1">
    <location>
        <begin position="729"/>
        <end position="741"/>
    </location>
</feature>
<dbReference type="AlphaFoldDB" id="A0A7J6R8J7"/>
<evidence type="ECO:0000256" key="2">
    <source>
        <dbReference type="SAM" id="Phobius"/>
    </source>
</evidence>
<feature type="region of interest" description="Disordered" evidence="1">
    <location>
        <begin position="398"/>
        <end position="436"/>
    </location>
</feature>
<keyword evidence="2" id="KW-1133">Transmembrane helix</keyword>
<evidence type="ECO:0000313" key="4">
    <source>
        <dbReference type="EMBL" id="KAF4716296.1"/>
    </source>
</evidence>
<feature type="region of interest" description="Disordered" evidence="1">
    <location>
        <begin position="23"/>
        <end position="296"/>
    </location>
</feature>
<gene>
    <name evidence="4" type="ORF">FOZ63_002482</name>
</gene>
<feature type="compositionally biased region" description="Low complexity" evidence="1">
    <location>
        <begin position="40"/>
        <end position="52"/>
    </location>
</feature>
<evidence type="ECO:0000256" key="1">
    <source>
        <dbReference type="SAM" id="MobiDB-lite"/>
    </source>
</evidence>
<feature type="region of interest" description="Disordered" evidence="1">
    <location>
        <begin position="729"/>
        <end position="760"/>
    </location>
</feature>
<keyword evidence="2" id="KW-0812">Transmembrane</keyword>
<evidence type="ECO:0000313" key="5">
    <source>
        <dbReference type="Proteomes" id="UP000553632"/>
    </source>
</evidence>
<feature type="chain" id="PRO_5029807706" evidence="3">
    <location>
        <begin position="24"/>
        <end position="1013"/>
    </location>
</feature>
<name>A0A7J6R8J7_PEROL</name>
<keyword evidence="3" id="KW-0732">Signal</keyword>
<accession>A0A7J6R8J7</accession>
<proteinExistence type="predicted"/>
<feature type="compositionally biased region" description="Acidic residues" evidence="1">
    <location>
        <begin position="251"/>
        <end position="271"/>
    </location>
</feature>
<feature type="signal peptide" evidence="3">
    <location>
        <begin position="1"/>
        <end position="23"/>
    </location>
</feature>
<feature type="compositionally biased region" description="Basic and acidic residues" evidence="1">
    <location>
        <begin position="426"/>
        <end position="436"/>
    </location>
</feature>
<feature type="compositionally biased region" description="Low complexity" evidence="1">
    <location>
        <begin position="153"/>
        <end position="168"/>
    </location>
</feature>
<dbReference type="Proteomes" id="UP000553632">
    <property type="component" value="Unassembled WGS sequence"/>
</dbReference>
<feature type="compositionally biased region" description="Polar residues" evidence="1">
    <location>
        <begin position="84"/>
        <end position="95"/>
    </location>
</feature>
<organism evidence="4 5">
    <name type="scientific">Perkinsus olseni</name>
    <name type="common">Perkinsus atlanticus</name>
    <dbReference type="NCBI Taxonomy" id="32597"/>
    <lineage>
        <taxon>Eukaryota</taxon>
        <taxon>Sar</taxon>
        <taxon>Alveolata</taxon>
        <taxon>Perkinsozoa</taxon>
        <taxon>Perkinsea</taxon>
        <taxon>Perkinsida</taxon>
        <taxon>Perkinsidae</taxon>
        <taxon>Perkinsus</taxon>
    </lineage>
</organism>
<feature type="compositionally biased region" description="Low complexity" evidence="1">
    <location>
        <begin position="272"/>
        <end position="288"/>
    </location>
</feature>
<comment type="caution">
    <text evidence="4">The sequence shown here is derived from an EMBL/GenBank/DDBJ whole genome shotgun (WGS) entry which is preliminary data.</text>
</comment>
<feature type="transmembrane region" description="Helical" evidence="2">
    <location>
        <begin position="958"/>
        <end position="976"/>
    </location>
</feature>
<evidence type="ECO:0000256" key="3">
    <source>
        <dbReference type="SAM" id="SignalP"/>
    </source>
</evidence>
<feature type="compositionally biased region" description="Polar residues" evidence="1">
    <location>
        <begin position="133"/>
        <end position="142"/>
    </location>
</feature>